<feature type="transmembrane region" description="Helical" evidence="8">
    <location>
        <begin position="203"/>
        <end position="225"/>
    </location>
</feature>
<dbReference type="PANTHER" id="PTHR33908:SF11">
    <property type="entry name" value="MEMBRANE PROTEIN"/>
    <property type="match status" value="1"/>
</dbReference>
<keyword evidence="3" id="KW-0328">Glycosyltransferase</keyword>
<feature type="transmembrane region" description="Helical" evidence="8">
    <location>
        <begin position="132"/>
        <end position="151"/>
    </location>
</feature>
<evidence type="ECO:0000313" key="9">
    <source>
        <dbReference type="EMBL" id="OUJ74468.1"/>
    </source>
</evidence>
<accession>A0A243WFZ5</accession>
<feature type="transmembrane region" description="Helical" evidence="8">
    <location>
        <begin position="7"/>
        <end position="30"/>
    </location>
</feature>
<reference evidence="9 10" key="1">
    <citation type="submission" date="2017-01" db="EMBL/GenBank/DDBJ databases">
        <title>A new Hymenobacter.</title>
        <authorList>
            <person name="Liang Y."/>
            <person name="Feng F."/>
        </authorList>
    </citation>
    <scope>NUCLEOTIDE SEQUENCE [LARGE SCALE GENOMIC DNA]</scope>
    <source>
        <strain evidence="9">MIMBbqt21</strain>
    </source>
</reference>
<feature type="transmembrane region" description="Helical" evidence="8">
    <location>
        <begin position="158"/>
        <end position="174"/>
    </location>
</feature>
<organism evidence="9 10">
    <name type="scientific">Hymenobacter crusticola</name>
    <dbReference type="NCBI Taxonomy" id="1770526"/>
    <lineage>
        <taxon>Bacteria</taxon>
        <taxon>Pseudomonadati</taxon>
        <taxon>Bacteroidota</taxon>
        <taxon>Cytophagia</taxon>
        <taxon>Cytophagales</taxon>
        <taxon>Hymenobacteraceae</taxon>
        <taxon>Hymenobacter</taxon>
    </lineage>
</organism>
<dbReference type="GO" id="GO:0016763">
    <property type="term" value="F:pentosyltransferase activity"/>
    <property type="evidence" value="ECO:0007669"/>
    <property type="project" value="TreeGrafter"/>
</dbReference>
<feature type="transmembrane region" description="Helical" evidence="8">
    <location>
        <begin position="180"/>
        <end position="196"/>
    </location>
</feature>
<name>A0A243WFZ5_9BACT</name>
<evidence type="ECO:0000256" key="4">
    <source>
        <dbReference type="ARBA" id="ARBA00022679"/>
    </source>
</evidence>
<feature type="transmembrane region" description="Helical" evidence="8">
    <location>
        <begin position="267"/>
        <end position="285"/>
    </location>
</feature>
<feature type="transmembrane region" description="Helical" evidence="8">
    <location>
        <begin position="297"/>
        <end position="312"/>
    </location>
</feature>
<sequence>MLRLPPYALVFASLFTLVYFFLTHEGLYAIDDHFYSRYAYQLATGTFHLGPDPRGLLHDPLHERVLIFAPVALLYRWFGVDIITTTLWPLLCTLGCLVLFWVLYHRREPLAAAAAILLLGLHYFSLNLSNYLYPDNILMFWCLASAAALLVGRRAARAPSIWGASFALLTFAALLSKETIVYYFPFYAFLLFRDLLARHNYRFWGVAVGTGVLLLAGYLVIYQFYTNDALYRIHLIERTNEFLKEGNYLVGNRDALVARITWQPLEFFLSTGLGGVLALAVAALLSKRPASDTDTGFWLGLSFTTLAFYWLGSTSLTHYNPITLLPRMTTPLLPPLCLAAGFGLRNFVQTGRGGWLLGGALLAAAAWVRSSVSLVYAGLSLYFFVAAWWAGPAKRATGTVAFASLALLAVGLCTAIRPVYFMRKPSVLSHFDQNRIFRQHLQAPARGVVFVDDFLIDNYDFYYSYQVPPGLTFRRYTAADSVQLGPGQHAWLLLNRSTLTNDELTRKLIRYSEQDVLARFPKRRTIAEAGKVTLYEVR</sequence>
<comment type="caution">
    <text evidence="9">The sequence shown here is derived from an EMBL/GenBank/DDBJ whole genome shotgun (WGS) entry which is preliminary data.</text>
</comment>
<dbReference type="GO" id="GO:0009103">
    <property type="term" value="P:lipopolysaccharide biosynthetic process"/>
    <property type="evidence" value="ECO:0007669"/>
    <property type="project" value="UniProtKB-ARBA"/>
</dbReference>
<keyword evidence="10" id="KW-1185">Reference proteome</keyword>
<keyword evidence="4" id="KW-0808">Transferase</keyword>
<feature type="transmembrane region" description="Helical" evidence="8">
    <location>
        <begin position="110"/>
        <end position="126"/>
    </location>
</feature>
<dbReference type="AlphaFoldDB" id="A0A243WFZ5"/>
<keyword evidence="2" id="KW-1003">Cell membrane</keyword>
<dbReference type="PANTHER" id="PTHR33908">
    <property type="entry name" value="MANNOSYLTRANSFERASE YKCB-RELATED"/>
    <property type="match status" value="1"/>
</dbReference>
<dbReference type="GO" id="GO:0005886">
    <property type="term" value="C:plasma membrane"/>
    <property type="evidence" value="ECO:0007669"/>
    <property type="project" value="UniProtKB-SubCell"/>
</dbReference>
<feature type="transmembrane region" description="Helical" evidence="8">
    <location>
        <begin position="396"/>
        <end position="416"/>
    </location>
</feature>
<evidence type="ECO:0000256" key="7">
    <source>
        <dbReference type="ARBA" id="ARBA00023136"/>
    </source>
</evidence>
<evidence type="ECO:0000313" key="10">
    <source>
        <dbReference type="Proteomes" id="UP000194873"/>
    </source>
</evidence>
<protein>
    <recommendedName>
        <fullName evidence="11">Glycosyltransferase RgtA/B/C/D-like domain-containing protein</fullName>
    </recommendedName>
</protein>
<evidence type="ECO:0000256" key="6">
    <source>
        <dbReference type="ARBA" id="ARBA00022989"/>
    </source>
</evidence>
<evidence type="ECO:0008006" key="11">
    <source>
        <dbReference type="Google" id="ProtNLM"/>
    </source>
</evidence>
<proteinExistence type="predicted"/>
<comment type="subcellular location">
    <subcellularLocation>
        <location evidence="1">Cell membrane</location>
        <topology evidence="1">Multi-pass membrane protein</topology>
    </subcellularLocation>
</comment>
<keyword evidence="6 8" id="KW-1133">Transmembrane helix</keyword>
<evidence type="ECO:0000256" key="8">
    <source>
        <dbReference type="SAM" id="Phobius"/>
    </source>
</evidence>
<evidence type="ECO:0000256" key="5">
    <source>
        <dbReference type="ARBA" id="ARBA00022692"/>
    </source>
</evidence>
<keyword evidence="7 8" id="KW-0472">Membrane</keyword>
<keyword evidence="5 8" id="KW-0812">Transmembrane</keyword>
<feature type="transmembrane region" description="Helical" evidence="8">
    <location>
        <begin position="82"/>
        <end position="103"/>
    </location>
</feature>
<evidence type="ECO:0000256" key="1">
    <source>
        <dbReference type="ARBA" id="ARBA00004651"/>
    </source>
</evidence>
<dbReference type="InterPro" id="IPR050297">
    <property type="entry name" value="LipidA_mod_glycosyltrf_83"/>
</dbReference>
<dbReference type="EMBL" id="MTSE01000003">
    <property type="protein sequence ID" value="OUJ74468.1"/>
    <property type="molecule type" value="Genomic_DNA"/>
</dbReference>
<feature type="transmembrane region" description="Helical" evidence="8">
    <location>
        <begin position="360"/>
        <end position="390"/>
    </location>
</feature>
<evidence type="ECO:0000256" key="3">
    <source>
        <dbReference type="ARBA" id="ARBA00022676"/>
    </source>
</evidence>
<dbReference type="Proteomes" id="UP000194873">
    <property type="component" value="Unassembled WGS sequence"/>
</dbReference>
<gene>
    <name evidence="9" type="ORF">BXP70_06695</name>
</gene>
<evidence type="ECO:0000256" key="2">
    <source>
        <dbReference type="ARBA" id="ARBA00022475"/>
    </source>
</evidence>
<feature type="transmembrane region" description="Helical" evidence="8">
    <location>
        <begin position="332"/>
        <end position="348"/>
    </location>
</feature>